<accession>A0A6G1VM54</accession>
<name>A0A6G1VM54_9BACT</name>
<dbReference type="AlphaFoldDB" id="A0A6G1VM54"/>
<proteinExistence type="predicted"/>
<sequence length="143" mass="16877">MARGRTYNKTYADVRMKEDIIREVGSFLEELIVKDIAPLKMIKKDFPITNPPIRDLRDFAPSVSYETIREFCYIIGYYLHEEENAVRNGGKHLDDKEAWLAYLSDLKERYLSLYGRSAQFVMSLIEDNIDIRKWCKQNNEPDC</sequence>
<evidence type="ECO:0000313" key="1">
    <source>
        <dbReference type="EMBL" id="MQP14470.1"/>
    </source>
</evidence>
<dbReference type="EMBL" id="VZAH01000082">
    <property type="protein sequence ID" value="MQP14470.1"/>
    <property type="molecule type" value="Genomic_DNA"/>
</dbReference>
<comment type="caution">
    <text evidence="1">The sequence shown here is derived from an EMBL/GenBank/DDBJ whole genome shotgun (WGS) entry which is preliminary data.</text>
</comment>
<dbReference type="OrthoDB" id="1079576at2"/>
<reference evidence="1 2" key="1">
    <citation type="submission" date="2019-09" db="EMBL/GenBank/DDBJ databases">
        <title>Distinct polysaccharide growth profiles of human intestinal Prevotella copri isolates.</title>
        <authorList>
            <person name="Fehlner-Peach H."/>
            <person name="Magnabosco C."/>
            <person name="Raghavan V."/>
            <person name="Scher J.U."/>
            <person name="Tett A."/>
            <person name="Cox L.M."/>
            <person name="Gottsegen C."/>
            <person name="Watters A."/>
            <person name="Wiltshire- Gordon J.D."/>
            <person name="Segata N."/>
            <person name="Bonneau R."/>
            <person name="Littman D.R."/>
        </authorList>
    </citation>
    <scope>NUCLEOTIDE SEQUENCE [LARGE SCALE GENOMIC DNA]</scope>
    <source>
        <strain evidence="2">iAA917</strain>
    </source>
</reference>
<protein>
    <submittedName>
        <fullName evidence="1">Uncharacterized protein</fullName>
    </submittedName>
</protein>
<evidence type="ECO:0000313" key="2">
    <source>
        <dbReference type="Proteomes" id="UP000477980"/>
    </source>
</evidence>
<dbReference type="Proteomes" id="UP000477980">
    <property type="component" value="Unassembled WGS sequence"/>
</dbReference>
<gene>
    <name evidence="1" type="ORF">F7D25_08620</name>
</gene>
<dbReference type="RefSeq" id="WP_153090338.1">
    <property type="nucleotide sequence ID" value="NZ_JBNPOA010000023.1"/>
</dbReference>
<organism evidence="1 2">
    <name type="scientific">Segatella copri</name>
    <dbReference type="NCBI Taxonomy" id="165179"/>
    <lineage>
        <taxon>Bacteria</taxon>
        <taxon>Pseudomonadati</taxon>
        <taxon>Bacteroidota</taxon>
        <taxon>Bacteroidia</taxon>
        <taxon>Bacteroidales</taxon>
        <taxon>Prevotellaceae</taxon>
        <taxon>Segatella</taxon>
    </lineage>
</organism>